<dbReference type="Proteomes" id="UP000608522">
    <property type="component" value="Unassembled WGS sequence"/>
</dbReference>
<evidence type="ECO:0000313" key="3">
    <source>
        <dbReference type="Proteomes" id="UP000608522"/>
    </source>
</evidence>
<name>A0ABQ3TFD8_9ACTN</name>
<organism evidence="2 3">
    <name type="scientific">Streptomyces spororaveus</name>
    <dbReference type="NCBI Taxonomy" id="284039"/>
    <lineage>
        <taxon>Bacteria</taxon>
        <taxon>Bacillati</taxon>
        <taxon>Actinomycetota</taxon>
        <taxon>Actinomycetes</taxon>
        <taxon>Kitasatosporales</taxon>
        <taxon>Streptomycetaceae</taxon>
        <taxon>Streptomyces</taxon>
    </lineage>
</organism>
<dbReference type="EMBL" id="BNED01000005">
    <property type="protein sequence ID" value="GHI79135.1"/>
    <property type="molecule type" value="Genomic_DNA"/>
</dbReference>
<protein>
    <submittedName>
        <fullName evidence="2">Uncharacterized protein</fullName>
    </submittedName>
</protein>
<proteinExistence type="predicted"/>
<reference evidence="3" key="1">
    <citation type="submission" date="2023-07" db="EMBL/GenBank/DDBJ databases">
        <title>Whole genome shotgun sequence of Streptomyces spororaveus NBRC 15456.</title>
        <authorList>
            <person name="Komaki H."/>
            <person name="Tamura T."/>
        </authorList>
    </citation>
    <scope>NUCLEOTIDE SEQUENCE [LARGE SCALE GENOMIC DNA]</scope>
    <source>
        <strain evidence="3">NBRC 15456</strain>
    </source>
</reference>
<sequence length="74" mass="7983">MQSSYRSIKRPAGVEHDPRRPPRPAAAAKDDGPCRAVPGGQLASPTTEYVPEAPAEPAQSIAKTYCFQLFPAKF</sequence>
<comment type="caution">
    <text evidence="2">The sequence shown here is derived from an EMBL/GenBank/DDBJ whole genome shotgun (WGS) entry which is preliminary data.</text>
</comment>
<evidence type="ECO:0000313" key="2">
    <source>
        <dbReference type="EMBL" id="GHI79135.1"/>
    </source>
</evidence>
<gene>
    <name evidence="2" type="ORF">Sspor_46960</name>
</gene>
<evidence type="ECO:0000256" key="1">
    <source>
        <dbReference type="SAM" id="MobiDB-lite"/>
    </source>
</evidence>
<accession>A0ABQ3TFD8</accession>
<feature type="region of interest" description="Disordered" evidence="1">
    <location>
        <begin position="1"/>
        <end position="55"/>
    </location>
</feature>
<keyword evidence="3" id="KW-1185">Reference proteome</keyword>